<sequence length="74" mass="8396">MLYSRILKAVSTIPKSPMSNIGARRAATSKHIGEPWMVTETKRLVPTILIWGGTMTGILLWPIIFRVYIEEILK</sequence>
<gene>
    <name evidence="2" type="ordered locus">Ecym_4297</name>
</gene>
<evidence type="ECO:0000313" key="3">
    <source>
        <dbReference type="Proteomes" id="UP000006790"/>
    </source>
</evidence>
<dbReference type="AlphaFoldDB" id="G8JTK7"/>
<name>G8JTK7_ERECY</name>
<keyword evidence="1" id="KW-0812">Transmembrane</keyword>
<accession>G8JTK7</accession>
<keyword evidence="1" id="KW-1133">Transmembrane helix</keyword>
<dbReference type="KEGG" id="erc:Ecym_4297"/>
<protein>
    <submittedName>
        <fullName evidence="2">Uncharacterized protein</fullName>
    </submittedName>
</protein>
<dbReference type="HOGENOM" id="CLU_195457_0_0_1"/>
<proteinExistence type="predicted"/>
<feature type="transmembrane region" description="Helical" evidence="1">
    <location>
        <begin position="48"/>
        <end position="69"/>
    </location>
</feature>
<evidence type="ECO:0000256" key="1">
    <source>
        <dbReference type="SAM" id="Phobius"/>
    </source>
</evidence>
<keyword evidence="3" id="KW-1185">Reference proteome</keyword>
<evidence type="ECO:0000313" key="2">
    <source>
        <dbReference type="EMBL" id="AET39360.1"/>
    </source>
</evidence>
<dbReference type="GeneID" id="11472510"/>
<dbReference type="RefSeq" id="XP_003646177.1">
    <property type="nucleotide sequence ID" value="XM_003646129.1"/>
</dbReference>
<keyword evidence="1" id="KW-0472">Membrane</keyword>
<reference evidence="3" key="1">
    <citation type="journal article" date="2012" name="G3 (Bethesda)">
        <title>Pichia sorbitophila, an interspecies yeast hybrid reveals early steps of genome resolution following polyploidization.</title>
        <authorList>
            <person name="Leh Louis V."/>
            <person name="Despons L."/>
            <person name="Friedrich A."/>
            <person name="Martin T."/>
            <person name="Durrens P."/>
            <person name="Casaregola S."/>
            <person name="Neuveglise C."/>
            <person name="Fairhead C."/>
            <person name="Marck C."/>
            <person name="Cruz J.A."/>
            <person name="Straub M.L."/>
            <person name="Kugler V."/>
            <person name="Sacerdot C."/>
            <person name="Uzunov Z."/>
            <person name="Thierry A."/>
            <person name="Weiss S."/>
            <person name="Bleykasten C."/>
            <person name="De Montigny J."/>
            <person name="Jacques N."/>
            <person name="Jung P."/>
            <person name="Lemaire M."/>
            <person name="Mallet S."/>
            <person name="Morel G."/>
            <person name="Richard G.F."/>
            <person name="Sarkar A."/>
            <person name="Savel G."/>
            <person name="Schacherer J."/>
            <person name="Seret M.L."/>
            <person name="Talla E."/>
            <person name="Samson G."/>
            <person name="Jubin C."/>
            <person name="Poulain J."/>
            <person name="Vacherie B."/>
            <person name="Barbe V."/>
            <person name="Pelletier E."/>
            <person name="Sherman D.J."/>
            <person name="Westhof E."/>
            <person name="Weissenbach J."/>
            <person name="Baret P.V."/>
            <person name="Wincker P."/>
            <person name="Gaillardin C."/>
            <person name="Dujon B."/>
            <person name="Souciet J.L."/>
        </authorList>
    </citation>
    <scope>NUCLEOTIDE SEQUENCE [LARGE SCALE GENOMIC DNA]</scope>
    <source>
        <strain evidence="3">CBS 270.75 / DBVPG 7215 / KCTC 17166 / NRRL Y-17582</strain>
    </source>
</reference>
<dbReference type="InParanoid" id="G8JTK7"/>
<dbReference type="EMBL" id="CP002500">
    <property type="protein sequence ID" value="AET39360.1"/>
    <property type="molecule type" value="Genomic_DNA"/>
</dbReference>
<dbReference type="OrthoDB" id="4037199at2759"/>
<organism evidence="2 3">
    <name type="scientific">Eremothecium cymbalariae (strain CBS 270.75 / DBVPG 7215 / KCTC 17166 / NRRL Y-17582)</name>
    <name type="common">Yeast</name>
    <dbReference type="NCBI Taxonomy" id="931890"/>
    <lineage>
        <taxon>Eukaryota</taxon>
        <taxon>Fungi</taxon>
        <taxon>Dikarya</taxon>
        <taxon>Ascomycota</taxon>
        <taxon>Saccharomycotina</taxon>
        <taxon>Saccharomycetes</taxon>
        <taxon>Saccharomycetales</taxon>
        <taxon>Saccharomycetaceae</taxon>
        <taxon>Eremothecium</taxon>
    </lineage>
</organism>
<dbReference type="Proteomes" id="UP000006790">
    <property type="component" value="Chromosome 4"/>
</dbReference>